<feature type="transmembrane region" description="Helical" evidence="1">
    <location>
        <begin position="73"/>
        <end position="106"/>
    </location>
</feature>
<organism evidence="2 3">
    <name type="scientific">Deinococcus lacus</name>
    <dbReference type="NCBI Taxonomy" id="392561"/>
    <lineage>
        <taxon>Bacteria</taxon>
        <taxon>Thermotogati</taxon>
        <taxon>Deinococcota</taxon>
        <taxon>Deinococci</taxon>
        <taxon>Deinococcales</taxon>
        <taxon>Deinococcaceae</taxon>
        <taxon>Deinococcus</taxon>
    </lineage>
</organism>
<gene>
    <name evidence="2" type="ORF">ACFP81_00840</name>
</gene>
<keyword evidence="3" id="KW-1185">Reference proteome</keyword>
<dbReference type="Proteomes" id="UP001596297">
    <property type="component" value="Unassembled WGS sequence"/>
</dbReference>
<name>A0ABW1Y959_9DEIO</name>
<proteinExistence type="predicted"/>
<dbReference type="EMBL" id="JBHSWD010000001">
    <property type="protein sequence ID" value="MFC6590724.1"/>
    <property type="molecule type" value="Genomic_DNA"/>
</dbReference>
<evidence type="ECO:0000256" key="1">
    <source>
        <dbReference type="SAM" id="Phobius"/>
    </source>
</evidence>
<feature type="transmembrane region" description="Helical" evidence="1">
    <location>
        <begin position="32"/>
        <end position="53"/>
    </location>
</feature>
<evidence type="ECO:0000313" key="2">
    <source>
        <dbReference type="EMBL" id="MFC6590724.1"/>
    </source>
</evidence>
<keyword evidence="1" id="KW-0812">Transmembrane</keyword>
<sequence>MSAPALRAALDRWKQSYDAATPLGKTWRELGLLYLGYLLVAPLTFLVPNLSMSEDNAAGISELLPQDLSGPQLWLTLAGFLALLSVVAPLGEELVFRGLPLLLLLLLRRWTRPPRWVPWTLGVFRRCCLRLRIIRFPPGPCRCRSFGWGCWPGTRPLAGACATPSCCTASTTA</sequence>
<evidence type="ECO:0000313" key="3">
    <source>
        <dbReference type="Proteomes" id="UP001596297"/>
    </source>
</evidence>
<keyword evidence="1" id="KW-0472">Membrane</keyword>
<protein>
    <submittedName>
        <fullName evidence="2">Uncharacterized protein</fullName>
    </submittedName>
</protein>
<accession>A0ABW1Y959</accession>
<comment type="caution">
    <text evidence="2">The sequence shown here is derived from an EMBL/GenBank/DDBJ whole genome shotgun (WGS) entry which is preliminary data.</text>
</comment>
<dbReference type="RefSeq" id="WP_380081741.1">
    <property type="nucleotide sequence ID" value="NZ_JBHSWD010000001.1"/>
</dbReference>
<reference evidence="3" key="1">
    <citation type="journal article" date="2019" name="Int. J. Syst. Evol. Microbiol.">
        <title>The Global Catalogue of Microorganisms (GCM) 10K type strain sequencing project: providing services to taxonomists for standard genome sequencing and annotation.</title>
        <authorList>
            <consortium name="The Broad Institute Genomics Platform"/>
            <consortium name="The Broad Institute Genome Sequencing Center for Infectious Disease"/>
            <person name="Wu L."/>
            <person name="Ma J."/>
        </authorList>
    </citation>
    <scope>NUCLEOTIDE SEQUENCE [LARGE SCALE GENOMIC DNA]</scope>
    <source>
        <strain evidence="3">CGMCC 1.15772</strain>
    </source>
</reference>
<keyword evidence="1" id="KW-1133">Transmembrane helix</keyword>